<dbReference type="SUPFAM" id="SSF55874">
    <property type="entry name" value="ATPase domain of HSP90 chaperone/DNA topoisomerase II/histidine kinase"/>
    <property type="match status" value="1"/>
</dbReference>
<evidence type="ECO:0000259" key="6">
    <source>
        <dbReference type="PROSITE" id="PS50112"/>
    </source>
</evidence>
<dbReference type="PROSITE" id="PS50109">
    <property type="entry name" value="HIS_KIN"/>
    <property type="match status" value="1"/>
</dbReference>
<dbReference type="PRINTS" id="PR00344">
    <property type="entry name" value="BCTRLSENSOR"/>
</dbReference>
<evidence type="ECO:0000313" key="7">
    <source>
        <dbReference type="EMBL" id="MDG4475280.1"/>
    </source>
</evidence>
<evidence type="ECO:0000256" key="3">
    <source>
        <dbReference type="ARBA" id="ARBA00022553"/>
    </source>
</evidence>
<evidence type="ECO:0000256" key="4">
    <source>
        <dbReference type="SAM" id="Coils"/>
    </source>
</evidence>
<dbReference type="Pfam" id="PF13426">
    <property type="entry name" value="PAS_9"/>
    <property type="match status" value="1"/>
</dbReference>
<dbReference type="InterPro" id="IPR003594">
    <property type="entry name" value="HATPase_dom"/>
</dbReference>
<evidence type="ECO:0000256" key="1">
    <source>
        <dbReference type="ARBA" id="ARBA00000085"/>
    </source>
</evidence>
<organism evidence="7 8">
    <name type="scientific">Thiovibrio frasassiensis</name>
    <dbReference type="NCBI Taxonomy" id="2984131"/>
    <lineage>
        <taxon>Bacteria</taxon>
        <taxon>Pseudomonadati</taxon>
        <taxon>Thermodesulfobacteriota</taxon>
        <taxon>Desulfobulbia</taxon>
        <taxon>Desulfobulbales</taxon>
        <taxon>Thiovibrionaceae</taxon>
        <taxon>Thiovibrio</taxon>
    </lineage>
</organism>
<dbReference type="CDD" id="cd00082">
    <property type="entry name" value="HisKA"/>
    <property type="match status" value="1"/>
</dbReference>
<dbReference type="PANTHER" id="PTHR43065">
    <property type="entry name" value="SENSOR HISTIDINE KINASE"/>
    <property type="match status" value="1"/>
</dbReference>
<reference evidence="7" key="1">
    <citation type="journal article" date="2022" name="bioRxiv">
        <title>Thiovibrio frasassiensisgen. nov., sp. nov., an autotrophic, elemental sulfur disproportionating bacterium isolated from sulfidic karst sediment, and proposal of Thiovibrionaceae fam. nov.</title>
        <authorList>
            <person name="Aronson H."/>
            <person name="Thomas C."/>
            <person name="Bhattacharyya M."/>
            <person name="Eckstein S."/>
            <person name="Jensen S."/>
            <person name="Barco R."/>
            <person name="Macalady J."/>
            <person name="Amend J."/>
        </authorList>
    </citation>
    <scope>NUCLEOTIDE SEQUENCE</scope>
    <source>
        <strain evidence="7">RS19-109</strain>
    </source>
</reference>
<dbReference type="Proteomes" id="UP001154240">
    <property type="component" value="Unassembled WGS sequence"/>
</dbReference>
<evidence type="ECO:0000256" key="2">
    <source>
        <dbReference type="ARBA" id="ARBA00012438"/>
    </source>
</evidence>
<dbReference type="SUPFAM" id="SSF47384">
    <property type="entry name" value="Homodimeric domain of signal transducing histidine kinase"/>
    <property type="match status" value="1"/>
</dbReference>
<dbReference type="InterPro" id="IPR000014">
    <property type="entry name" value="PAS"/>
</dbReference>
<accession>A0A9X4RL98</accession>
<dbReference type="EMBL" id="JAPHEH010000001">
    <property type="protein sequence ID" value="MDG4475280.1"/>
    <property type="molecule type" value="Genomic_DNA"/>
</dbReference>
<dbReference type="InterPro" id="IPR005467">
    <property type="entry name" value="His_kinase_dom"/>
</dbReference>
<comment type="catalytic activity">
    <reaction evidence="1">
        <text>ATP + protein L-histidine = ADP + protein N-phospho-L-histidine.</text>
        <dbReference type="EC" id="2.7.13.3"/>
    </reaction>
</comment>
<dbReference type="InterPro" id="IPR003661">
    <property type="entry name" value="HisK_dim/P_dom"/>
</dbReference>
<dbReference type="SMART" id="SM00387">
    <property type="entry name" value="HATPase_c"/>
    <property type="match status" value="1"/>
</dbReference>
<dbReference type="Gene3D" id="3.30.565.10">
    <property type="entry name" value="Histidine kinase-like ATPase, C-terminal domain"/>
    <property type="match status" value="1"/>
</dbReference>
<reference evidence="7" key="2">
    <citation type="submission" date="2022-10" db="EMBL/GenBank/DDBJ databases">
        <authorList>
            <person name="Aronson H.S."/>
        </authorList>
    </citation>
    <scope>NUCLEOTIDE SEQUENCE</scope>
    <source>
        <strain evidence="7">RS19-109</strain>
    </source>
</reference>
<keyword evidence="3" id="KW-0597">Phosphoprotein</keyword>
<dbReference type="InterPro" id="IPR004358">
    <property type="entry name" value="Sig_transdc_His_kin-like_C"/>
</dbReference>
<keyword evidence="7" id="KW-0547">Nucleotide-binding</keyword>
<dbReference type="GO" id="GO:0000155">
    <property type="term" value="F:phosphorelay sensor kinase activity"/>
    <property type="evidence" value="ECO:0007669"/>
    <property type="project" value="InterPro"/>
</dbReference>
<dbReference type="Gene3D" id="3.30.450.20">
    <property type="entry name" value="PAS domain"/>
    <property type="match status" value="2"/>
</dbReference>
<dbReference type="InterPro" id="IPR036890">
    <property type="entry name" value="HATPase_C_sf"/>
</dbReference>
<feature type="domain" description="Histidine kinase" evidence="5">
    <location>
        <begin position="408"/>
        <end position="652"/>
    </location>
</feature>
<comment type="caution">
    <text evidence="7">The sequence shown here is derived from an EMBL/GenBank/DDBJ whole genome shotgun (WGS) entry which is preliminary data.</text>
</comment>
<dbReference type="CDD" id="cd00130">
    <property type="entry name" value="PAS"/>
    <property type="match status" value="1"/>
</dbReference>
<dbReference type="Pfam" id="PF02518">
    <property type="entry name" value="HATPase_c"/>
    <property type="match status" value="1"/>
</dbReference>
<gene>
    <name evidence="7" type="ORF">OLX77_03785</name>
</gene>
<dbReference type="InterPro" id="IPR036097">
    <property type="entry name" value="HisK_dim/P_sf"/>
</dbReference>
<feature type="domain" description="PAS" evidence="6">
    <location>
        <begin position="10"/>
        <end position="41"/>
    </location>
</feature>
<name>A0A9X4RL98_9BACT</name>
<dbReference type="InterPro" id="IPR035965">
    <property type="entry name" value="PAS-like_dom_sf"/>
</dbReference>
<feature type="domain" description="PAS" evidence="6">
    <location>
        <begin position="148"/>
        <end position="199"/>
    </location>
</feature>
<dbReference type="Gene3D" id="1.10.287.130">
    <property type="match status" value="1"/>
</dbReference>
<feature type="coiled-coil region" evidence="4">
    <location>
        <begin position="369"/>
        <end position="396"/>
    </location>
</feature>
<keyword evidence="8" id="KW-1185">Reference proteome</keyword>
<sequence length="655" mass="72581">MYVLSPIGQQLLEYLGDPIFVFTPTKRIVFLNRAAKELTGLAVPAGGLSVCAVFCGREKAGSCSADCSIAEAISRNKPVRWRQESFFGQTPYAGAYALVLSPLADEEGEKVAAFLLQVRSLAKEGSVGPVASQEHEALKQLFAQVKRAKDEWTMTMDGVSELVILVDAAGAVQRCNKAARDFLGKPYLEILGRRLEDLFLEAGLVPDPGQIDVHPDELVHGASGRVFHQSCYFPEVKNGEAQRIVTLQDISERKRILLQVEQDRKRLENALGEIGTMIQRVTRGNGGEFFFTLPPDHEPCWKAMQCDQEKCVCFGKKPLQCWTIAGTRCKGEVQGRFAQKIQNCLACEFYQEAADDPVVRIGIQFSHMIAIIEKKNRELQKAYDELKATQSQFVQQEKMASIGQLAAGVAHEINNPIGFVTSNLGTLQKYLAKVAEFLKVQAELFPQEAGDERATRLAEMRKQLKIEVILEDLPSLLAESQDGVERVRKIVQNLKSFSRVDQFDHAMADINQCLDDTLNIIWNELKYKCTLKKEYGEIPLTRCYPQQLNQVFMNLLVNAAHAIESKGEIVIITRASATEITVSITDSGSGISPENLNRIFEPFFTTKDVGKGTGLGLSIAYDIVTKKHGGRIEVTSEVGKGTTFVVTLPIKTDEG</sequence>
<keyword evidence="7" id="KW-0067">ATP-binding</keyword>
<dbReference type="Pfam" id="PF13188">
    <property type="entry name" value="PAS_8"/>
    <property type="match status" value="1"/>
</dbReference>
<keyword evidence="4" id="KW-0175">Coiled coil</keyword>
<dbReference type="SMART" id="SM00388">
    <property type="entry name" value="HisKA"/>
    <property type="match status" value="1"/>
</dbReference>
<evidence type="ECO:0000259" key="5">
    <source>
        <dbReference type="PROSITE" id="PS50109"/>
    </source>
</evidence>
<dbReference type="PANTHER" id="PTHR43065:SF50">
    <property type="entry name" value="HISTIDINE KINASE"/>
    <property type="match status" value="1"/>
</dbReference>
<proteinExistence type="predicted"/>
<dbReference type="PROSITE" id="PS50112">
    <property type="entry name" value="PAS"/>
    <property type="match status" value="2"/>
</dbReference>
<dbReference type="RefSeq" id="WP_307632255.1">
    <property type="nucleotide sequence ID" value="NZ_JAPHEH010000001.1"/>
</dbReference>
<dbReference type="SUPFAM" id="SSF55785">
    <property type="entry name" value="PYP-like sensor domain (PAS domain)"/>
    <property type="match status" value="1"/>
</dbReference>
<dbReference type="SMART" id="SM00091">
    <property type="entry name" value="PAS"/>
    <property type="match status" value="2"/>
</dbReference>
<dbReference type="EC" id="2.7.13.3" evidence="2"/>
<dbReference type="AlphaFoldDB" id="A0A9X4RL98"/>
<evidence type="ECO:0000313" key="8">
    <source>
        <dbReference type="Proteomes" id="UP001154240"/>
    </source>
</evidence>
<protein>
    <recommendedName>
        <fullName evidence="2">histidine kinase</fullName>
        <ecNumber evidence="2">2.7.13.3</ecNumber>
    </recommendedName>
</protein>
<dbReference type="GO" id="GO:0005524">
    <property type="term" value="F:ATP binding"/>
    <property type="evidence" value="ECO:0007669"/>
    <property type="project" value="UniProtKB-KW"/>
</dbReference>